<reference evidence="7 8" key="1">
    <citation type="submission" date="2015-05" db="EMBL/GenBank/DDBJ databases">
        <authorList>
            <person name="Tang B."/>
            <person name="Yu Y."/>
        </authorList>
    </citation>
    <scope>NUCLEOTIDE SEQUENCE [LARGE SCALE GENOMIC DNA]</scope>
    <source>
        <strain evidence="7 8">DSM 7029</strain>
    </source>
</reference>
<dbReference type="InterPro" id="IPR001647">
    <property type="entry name" value="HTH_TetR"/>
</dbReference>
<dbReference type="Gene3D" id="1.10.10.60">
    <property type="entry name" value="Homeodomain-like"/>
    <property type="match status" value="1"/>
</dbReference>
<dbReference type="RefSeq" id="WP_047196907.1">
    <property type="nucleotide sequence ID" value="NZ_CP011371.1"/>
</dbReference>
<evidence type="ECO:0000313" key="7">
    <source>
        <dbReference type="EMBL" id="AKJ31861.1"/>
    </source>
</evidence>
<dbReference type="KEGG" id="pbh:AAW51_5170"/>
<dbReference type="InterPro" id="IPR050109">
    <property type="entry name" value="HTH-type_TetR-like_transc_reg"/>
</dbReference>
<evidence type="ECO:0000256" key="2">
    <source>
        <dbReference type="ARBA" id="ARBA00023015"/>
    </source>
</evidence>
<dbReference type="PROSITE" id="PS50977">
    <property type="entry name" value="HTH_TETR_2"/>
    <property type="match status" value="1"/>
</dbReference>
<protein>
    <submittedName>
        <fullName evidence="7">Transcriptional regulator, TetR family</fullName>
    </submittedName>
</protein>
<dbReference type="PRINTS" id="PR00455">
    <property type="entry name" value="HTHTETR"/>
</dbReference>
<dbReference type="GO" id="GO:0000976">
    <property type="term" value="F:transcription cis-regulatory region binding"/>
    <property type="evidence" value="ECO:0007669"/>
    <property type="project" value="TreeGrafter"/>
</dbReference>
<organism evidence="7 8">
    <name type="scientific">Caldimonas brevitalea</name>
    <dbReference type="NCBI Taxonomy" id="413882"/>
    <lineage>
        <taxon>Bacteria</taxon>
        <taxon>Pseudomonadati</taxon>
        <taxon>Pseudomonadota</taxon>
        <taxon>Betaproteobacteria</taxon>
        <taxon>Burkholderiales</taxon>
        <taxon>Sphaerotilaceae</taxon>
        <taxon>Caldimonas</taxon>
    </lineage>
</organism>
<dbReference type="PANTHER" id="PTHR30055">
    <property type="entry name" value="HTH-TYPE TRANSCRIPTIONAL REGULATOR RUTR"/>
    <property type="match status" value="1"/>
</dbReference>
<name>A0A0G3BWX2_9BURK</name>
<dbReference type="Gene3D" id="1.10.357.10">
    <property type="entry name" value="Tetracycline Repressor, domain 2"/>
    <property type="match status" value="1"/>
</dbReference>
<dbReference type="SUPFAM" id="SSF46689">
    <property type="entry name" value="Homeodomain-like"/>
    <property type="match status" value="1"/>
</dbReference>
<keyword evidence="2" id="KW-0805">Transcription regulation</keyword>
<dbReference type="InterPro" id="IPR023772">
    <property type="entry name" value="DNA-bd_HTH_TetR-type_CS"/>
</dbReference>
<dbReference type="PATRIC" id="fig|413882.6.peg.5398"/>
<dbReference type="GO" id="GO:0003700">
    <property type="term" value="F:DNA-binding transcription factor activity"/>
    <property type="evidence" value="ECO:0007669"/>
    <property type="project" value="TreeGrafter"/>
</dbReference>
<keyword evidence="1" id="KW-0678">Repressor</keyword>
<dbReference type="STRING" id="413882.AAW51_5170"/>
<dbReference type="AlphaFoldDB" id="A0A0G3BWX2"/>
<keyword evidence="8" id="KW-1185">Reference proteome</keyword>
<keyword evidence="3 5" id="KW-0238">DNA-binding</keyword>
<dbReference type="InterPro" id="IPR036271">
    <property type="entry name" value="Tet_transcr_reg_TetR-rel_C_sf"/>
</dbReference>
<dbReference type="SUPFAM" id="SSF48498">
    <property type="entry name" value="Tetracyclin repressor-like, C-terminal domain"/>
    <property type="match status" value="1"/>
</dbReference>
<dbReference type="EMBL" id="CP011371">
    <property type="protein sequence ID" value="AKJ31861.1"/>
    <property type="molecule type" value="Genomic_DNA"/>
</dbReference>
<evidence type="ECO:0000313" key="8">
    <source>
        <dbReference type="Proteomes" id="UP000035352"/>
    </source>
</evidence>
<evidence type="ECO:0000256" key="1">
    <source>
        <dbReference type="ARBA" id="ARBA00022491"/>
    </source>
</evidence>
<dbReference type="Proteomes" id="UP000035352">
    <property type="component" value="Chromosome"/>
</dbReference>
<feature type="domain" description="HTH tetR-type" evidence="6">
    <location>
        <begin position="9"/>
        <end position="69"/>
    </location>
</feature>
<dbReference type="PANTHER" id="PTHR30055:SF234">
    <property type="entry name" value="HTH-TYPE TRANSCRIPTIONAL REGULATOR BETI"/>
    <property type="match status" value="1"/>
</dbReference>
<evidence type="ECO:0000259" key="6">
    <source>
        <dbReference type="PROSITE" id="PS50977"/>
    </source>
</evidence>
<dbReference type="PROSITE" id="PS01081">
    <property type="entry name" value="HTH_TETR_1"/>
    <property type="match status" value="1"/>
</dbReference>
<sequence length="209" mass="22366">MPHSPTHKSRSRQRILASARELFSNYGFEATSIDAVMAHCGLTRGAFYAHFASKGALYREALGDGAVDAGPVGDVSEELDRWFHACQPRPDSLDTPSSAARFLVADIASGHPDVRAGYGPAFEALVQRLAEAAGDPTEDRAAALAAAAMALGAFAVASTVDDADLKSQLAATCRAQAERLLRRDDVGDERPTFFWSPDAPARPHARRMQ</sequence>
<accession>A0A0G3BWX2</accession>
<dbReference type="OrthoDB" id="9798857at2"/>
<gene>
    <name evidence="7" type="ORF">AAW51_5170</name>
</gene>
<evidence type="ECO:0000256" key="3">
    <source>
        <dbReference type="ARBA" id="ARBA00023125"/>
    </source>
</evidence>
<dbReference type="InterPro" id="IPR009057">
    <property type="entry name" value="Homeodomain-like_sf"/>
</dbReference>
<keyword evidence="4" id="KW-0804">Transcription</keyword>
<dbReference type="Pfam" id="PF00440">
    <property type="entry name" value="TetR_N"/>
    <property type="match status" value="1"/>
</dbReference>
<evidence type="ECO:0000256" key="4">
    <source>
        <dbReference type="ARBA" id="ARBA00023163"/>
    </source>
</evidence>
<feature type="DNA-binding region" description="H-T-H motif" evidence="5">
    <location>
        <begin position="32"/>
        <end position="51"/>
    </location>
</feature>
<evidence type="ECO:0000256" key="5">
    <source>
        <dbReference type="PROSITE-ProRule" id="PRU00335"/>
    </source>
</evidence>
<proteinExistence type="predicted"/>